<feature type="binding site" evidence="17">
    <location>
        <begin position="286"/>
        <end position="291"/>
    </location>
    <ligand>
        <name>a peptide</name>
        <dbReference type="ChEBI" id="CHEBI:60466"/>
    </ligand>
</feature>
<dbReference type="Pfam" id="PF01433">
    <property type="entry name" value="Peptidase_M1"/>
    <property type="match status" value="1"/>
</dbReference>
<evidence type="ECO:0000256" key="15">
    <source>
        <dbReference type="ARBA" id="ARBA00079001"/>
    </source>
</evidence>
<dbReference type="InterPro" id="IPR034015">
    <property type="entry name" value="M1_LTA4H"/>
</dbReference>
<gene>
    <name evidence="20" type="ORF">chiPu_0005222</name>
</gene>
<evidence type="ECO:0000256" key="6">
    <source>
        <dbReference type="ARBA" id="ARBA00022801"/>
    </source>
</evidence>
<evidence type="ECO:0000256" key="17">
    <source>
        <dbReference type="PIRSR" id="PIRSR634015-2"/>
    </source>
</evidence>
<name>A0A401S8T7_CHIPU</name>
<dbReference type="InterPro" id="IPR049980">
    <property type="entry name" value="LTA4H_cat"/>
</dbReference>
<dbReference type="GO" id="GO:0070006">
    <property type="term" value="F:metalloaminopeptidase activity"/>
    <property type="evidence" value="ECO:0007669"/>
    <property type="project" value="UniProtKB-ARBA"/>
</dbReference>
<keyword evidence="3" id="KW-0964">Secreted</keyword>
<evidence type="ECO:0000256" key="14">
    <source>
        <dbReference type="ARBA" id="ARBA00078065"/>
    </source>
</evidence>
<feature type="active site" description="Proton acceptor" evidence="16">
    <location>
        <position position="316"/>
    </location>
</feature>
<reference evidence="20 21" key="1">
    <citation type="journal article" date="2018" name="Nat. Ecol. Evol.">
        <title>Shark genomes provide insights into elasmobranch evolution and the origin of vertebrates.</title>
        <authorList>
            <person name="Hara Y"/>
            <person name="Yamaguchi K"/>
            <person name="Onimaru K"/>
            <person name="Kadota M"/>
            <person name="Koyanagi M"/>
            <person name="Keeley SD"/>
            <person name="Tatsumi K"/>
            <person name="Tanaka K"/>
            <person name="Motone F"/>
            <person name="Kageyama Y"/>
            <person name="Nozu R"/>
            <person name="Adachi N"/>
            <person name="Nishimura O"/>
            <person name="Nakagawa R"/>
            <person name="Tanegashima C"/>
            <person name="Kiyatake I"/>
            <person name="Matsumoto R"/>
            <person name="Murakumo K"/>
            <person name="Nishida K"/>
            <person name="Terakita A"/>
            <person name="Kuratani S"/>
            <person name="Sato K"/>
            <person name="Hyodo S Kuraku.S."/>
        </authorList>
    </citation>
    <scope>NUCLEOTIDE SEQUENCE [LARGE SCALE GENOMIC DNA]</scope>
</reference>
<evidence type="ECO:0000256" key="8">
    <source>
        <dbReference type="ARBA" id="ARBA00022990"/>
    </source>
</evidence>
<dbReference type="SMART" id="SM01263">
    <property type="entry name" value="Leuk-A4-hydro_C"/>
    <property type="match status" value="1"/>
</dbReference>
<dbReference type="InterPro" id="IPR015211">
    <property type="entry name" value="Peptidase_M1_C"/>
</dbReference>
<dbReference type="InterPro" id="IPR014782">
    <property type="entry name" value="Peptidase_M1_dom"/>
</dbReference>
<dbReference type="Gene3D" id="3.30.2010.30">
    <property type="match status" value="1"/>
</dbReference>
<dbReference type="InterPro" id="IPR042097">
    <property type="entry name" value="Aminopeptidase_N-like_N_sf"/>
</dbReference>
<comment type="cofactor">
    <cofactor evidence="18">
        <name>Zn(2+)</name>
        <dbReference type="ChEBI" id="CHEBI:29105"/>
    </cofactor>
    <text evidence="18">Binds 1 zinc ion per subunit.</text>
</comment>
<comment type="subcellular location">
    <subcellularLocation>
        <location evidence="1">Secreted</location>
    </subcellularLocation>
</comment>
<dbReference type="InterPro" id="IPR016024">
    <property type="entry name" value="ARM-type_fold"/>
</dbReference>
<comment type="function">
    <text evidence="11">Exopeptidase which selectively removes arginine and/or lysine residues from the N-terminus of several peptide substrates including Arg(0)-Leu-enkephalin, Arg(0)-Met-enkephalin and Arg(-1)-Lys(0)-somatostatin-14. Can hydrolyze leukotriene A4 (LTA-4) into leukotriene B4 (LTB-4).</text>
</comment>
<dbReference type="SUPFAM" id="SSF55486">
    <property type="entry name" value="Metalloproteases ('zincins'), catalytic domain"/>
    <property type="match status" value="1"/>
</dbReference>
<evidence type="ECO:0000256" key="4">
    <source>
        <dbReference type="ARBA" id="ARBA00022670"/>
    </source>
</evidence>
<dbReference type="AlphaFoldDB" id="A0A401S8T7"/>
<dbReference type="EMBL" id="BEZZ01000139">
    <property type="protein sequence ID" value="GCC26802.1"/>
    <property type="molecule type" value="Genomic_DNA"/>
</dbReference>
<feature type="binding site" evidence="18">
    <location>
        <position position="315"/>
    </location>
    <ligand>
        <name>Zn(2+)</name>
        <dbReference type="ChEBI" id="CHEBI:29105"/>
        <note>catalytic</note>
    </ligand>
</feature>
<dbReference type="InterPro" id="IPR027268">
    <property type="entry name" value="Peptidase_M4/M1_CTD_sf"/>
</dbReference>
<evidence type="ECO:0000256" key="13">
    <source>
        <dbReference type="ARBA" id="ARBA00072073"/>
    </source>
</evidence>
<evidence type="ECO:0000256" key="16">
    <source>
        <dbReference type="PIRSR" id="PIRSR634015-1"/>
    </source>
</evidence>
<feature type="binding site" evidence="17">
    <location>
        <begin position="590"/>
        <end position="592"/>
    </location>
    <ligand>
        <name>a peptide</name>
        <dbReference type="ChEBI" id="CHEBI:60466"/>
    </ligand>
</feature>
<dbReference type="Pfam" id="PF09127">
    <property type="entry name" value="Leuk-A4-hydro_C"/>
    <property type="match status" value="1"/>
</dbReference>
<evidence type="ECO:0000313" key="21">
    <source>
        <dbReference type="Proteomes" id="UP000287033"/>
    </source>
</evidence>
<evidence type="ECO:0000256" key="12">
    <source>
        <dbReference type="ARBA" id="ARBA00066491"/>
    </source>
</evidence>
<dbReference type="InterPro" id="IPR038502">
    <property type="entry name" value="M1_LTA-4_hydro/amino_C_sf"/>
</dbReference>
<dbReference type="SUPFAM" id="SSF63737">
    <property type="entry name" value="Leukotriene A4 hydrolase N-terminal domain"/>
    <property type="match status" value="1"/>
</dbReference>
<dbReference type="GO" id="GO:0008270">
    <property type="term" value="F:zinc ion binding"/>
    <property type="evidence" value="ECO:0007669"/>
    <property type="project" value="InterPro"/>
</dbReference>
<comment type="similarity">
    <text evidence="2">Belongs to the peptidase M1 family.</text>
</comment>
<dbReference type="Gene3D" id="1.25.40.320">
    <property type="entry name" value="Peptidase M1, leukotriene A4 hydrolase/aminopeptidase C-terminal domain"/>
    <property type="match status" value="1"/>
</dbReference>
<keyword evidence="6" id="KW-0378">Hydrolase</keyword>
<dbReference type="Pfam" id="PF17900">
    <property type="entry name" value="Peptidase_M1_N"/>
    <property type="match status" value="1"/>
</dbReference>
<feature type="binding site" evidence="17">
    <location>
        <begin position="158"/>
        <end position="160"/>
    </location>
    <ligand>
        <name>a peptide</name>
        <dbReference type="ChEBI" id="CHEBI:60466"/>
    </ligand>
</feature>
<dbReference type="OrthoDB" id="79562at2759"/>
<dbReference type="GO" id="GO:0006508">
    <property type="term" value="P:proteolysis"/>
    <property type="evidence" value="ECO:0007669"/>
    <property type="project" value="UniProtKB-KW"/>
</dbReference>
<keyword evidence="9" id="KW-0482">Metalloprotease</keyword>
<dbReference type="PRINTS" id="PR00756">
    <property type="entry name" value="ALADIPTASE"/>
</dbReference>
<dbReference type="PANTHER" id="PTHR45726">
    <property type="entry name" value="LEUKOTRIENE A-4 HYDROLASE"/>
    <property type="match status" value="1"/>
</dbReference>
<evidence type="ECO:0000256" key="7">
    <source>
        <dbReference type="ARBA" id="ARBA00022833"/>
    </source>
</evidence>
<evidence type="ECO:0000256" key="2">
    <source>
        <dbReference type="ARBA" id="ARBA00010136"/>
    </source>
</evidence>
<dbReference type="SUPFAM" id="SSF48371">
    <property type="entry name" value="ARM repeat"/>
    <property type="match status" value="1"/>
</dbReference>
<proteinExistence type="inferred from homology"/>
<dbReference type="FunFam" id="3.30.2010.30:FF:000001">
    <property type="entry name" value="Leukotriene A(4) hydrolase"/>
    <property type="match status" value="1"/>
</dbReference>
<dbReference type="Gene3D" id="1.10.390.10">
    <property type="entry name" value="Neutral Protease Domain 2"/>
    <property type="match status" value="1"/>
</dbReference>
<comment type="caution">
    <text evidence="20">The sequence shown here is derived from an EMBL/GenBank/DDBJ whole genome shotgun (WGS) entry which is preliminary data.</text>
</comment>
<dbReference type="Proteomes" id="UP000287033">
    <property type="component" value="Unassembled WGS sequence"/>
</dbReference>
<dbReference type="GO" id="GO:0005615">
    <property type="term" value="C:extracellular space"/>
    <property type="evidence" value="ECO:0007669"/>
    <property type="project" value="TreeGrafter"/>
</dbReference>
<dbReference type="FunFam" id="1.10.390.10:FF:000003">
    <property type="entry name" value="Leukotriene A(4) hydrolase"/>
    <property type="match status" value="1"/>
</dbReference>
<feature type="non-terminal residue" evidence="20">
    <location>
        <position position="1"/>
    </location>
</feature>
<protein>
    <recommendedName>
        <fullName evidence="13">Aminopeptidase B</fullName>
        <ecNumber evidence="12">3.4.11.6</ecNumber>
    </recommendedName>
    <alternativeName>
        <fullName evidence="14">Arginine aminopeptidase</fullName>
    </alternativeName>
    <alternativeName>
        <fullName evidence="15">Arginyl aminopeptidase</fullName>
    </alternativeName>
</protein>
<keyword evidence="21" id="KW-1185">Reference proteome</keyword>
<evidence type="ECO:0000256" key="1">
    <source>
        <dbReference type="ARBA" id="ARBA00004613"/>
    </source>
</evidence>
<evidence type="ECO:0000256" key="3">
    <source>
        <dbReference type="ARBA" id="ARBA00022525"/>
    </source>
</evidence>
<keyword evidence="8" id="KW-0007">Acetylation</keyword>
<comment type="catalytic activity">
    <reaction evidence="10">
        <text>Release of N-terminal Arg and Lys from oligopeptides when P1' is not Pro. Also acts on arylamides of Arg and Lys.</text>
        <dbReference type="EC" id="3.4.11.6"/>
    </reaction>
</comment>
<dbReference type="CDD" id="cd09599">
    <property type="entry name" value="M1_LTA4H"/>
    <property type="match status" value="1"/>
</dbReference>
<evidence type="ECO:0000259" key="19">
    <source>
        <dbReference type="SMART" id="SM01263"/>
    </source>
</evidence>
<feature type="binding site" evidence="18">
    <location>
        <position position="338"/>
    </location>
    <ligand>
        <name>Zn(2+)</name>
        <dbReference type="ChEBI" id="CHEBI:29105"/>
        <note>catalytic</note>
    </ligand>
</feature>
<evidence type="ECO:0000256" key="10">
    <source>
        <dbReference type="ARBA" id="ARBA00050720"/>
    </source>
</evidence>
<dbReference type="Gene3D" id="2.60.40.1730">
    <property type="entry name" value="tricorn interacting facor f3 domain"/>
    <property type="match status" value="1"/>
</dbReference>
<dbReference type="EC" id="3.4.11.6" evidence="12"/>
<feature type="active site" description="Proton donor" evidence="16">
    <location>
        <position position="404"/>
    </location>
</feature>
<evidence type="ECO:0000313" key="20">
    <source>
        <dbReference type="EMBL" id="GCC26802.1"/>
    </source>
</evidence>
<keyword evidence="5 18" id="KW-0479">Metal-binding</keyword>
<dbReference type="FunFam" id="2.60.40.1730:FF:000011">
    <property type="entry name" value="Arginyl aminopeptidase"/>
    <property type="match status" value="1"/>
</dbReference>
<keyword evidence="4" id="KW-0645">Protease</keyword>
<dbReference type="OMA" id="QLMDLDD"/>
<dbReference type="FunFam" id="1.25.40.320:FF:000001">
    <property type="entry name" value="Leukotriene A(4) hydrolase"/>
    <property type="match status" value="1"/>
</dbReference>
<organism evidence="20 21">
    <name type="scientific">Chiloscyllium punctatum</name>
    <name type="common">Brownbanded bambooshark</name>
    <name type="synonym">Hemiscyllium punctatum</name>
    <dbReference type="NCBI Taxonomy" id="137246"/>
    <lineage>
        <taxon>Eukaryota</taxon>
        <taxon>Metazoa</taxon>
        <taxon>Chordata</taxon>
        <taxon>Craniata</taxon>
        <taxon>Vertebrata</taxon>
        <taxon>Chondrichthyes</taxon>
        <taxon>Elasmobranchii</taxon>
        <taxon>Galeomorphii</taxon>
        <taxon>Galeoidea</taxon>
        <taxon>Orectolobiformes</taxon>
        <taxon>Hemiscylliidae</taxon>
        <taxon>Chiloscyllium</taxon>
    </lineage>
</organism>
<evidence type="ECO:0000256" key="9">
    <source>
        <dbReference type="ARBA" id="ARBA00023049"/>
    </source>
</evidence>
<evidence type="ECO:0000256" key="5">
    <source>
        <dbReference type="ARBA" id="ARBA00022723"/>
    </source>
</evidence>
<feature type="domain" description="Peptidase M1 leukotriene A4 hydrolase/aminopeptidase C-terminal" evidence="19">
    <location>
        <begin position="490"/>
        <end position="635"/>
    </location>
</feature>
<sequence length="636" mass="72051">PSPLLAKESIMATEKVLDQSSDTATSSSYRHFRVRHFHLELQVDFERRQLQGREVLDLSCVRPEGGGQELCLDSHSSVGVQSVSVRCGDPEGPLQPVCHKVQPFTSYGCTLVLTLPRPCQSGDQLQVVIDYTATDGPGVVWLDPEQTAGKVKPYLFTQGQAVLNRSFFPCFDTPAVKSSYSASIKVPKGFTAVMSATNWDHDEEENIFHFKMQHPIPSYLVALAVGDIVSADVGPRSRVWTEPSLLEAAKEEYDGVIEDFLKVGEKLFGPYVWGRYDLLFMPPSFPFGGMENPCLTFVTPCLLAGDRSLADVIIHEISHSWFGNLVTNANWGDFWLNEGFTMYAQRRISTELYGAAYTCLEAATGRALLRQHMDNTGEDHPLNKLKVKIEPGIDPDDTYNETPYEKGYCFVSYLAHLVGDQNKFDAFLRAYVNKFKFQSIVAEDTLDFYLSYFPELKEKNIEKKPGFEFDCWLNTPGWPPYLPDLSSGDTLMKPAENLATLWLAADLNMYAIKAVDMSSWKTYQIVYFLDKLLENSPLPQGNTAKLAEMYPKISKAKNAELRFRWVQIVIKNNYEDAFDELQNFLHSQGKQKYTVPVYRVMWSQNEKTRKLAQEVFAATSKQLHKNVQNYVKKIFG</sequence>
<evidence type="ECO:0000256" key="11">
    <source>
        <dbReference type="ARBA" id="ARBA00058544"/>
    </source>
</evidence>
<dbReference type="InterPro" id="IPR001930">
    <property type="entry name" value="Peptidase_M1"/>
</dbReference>
<dbReference type="PANTHER" id="PTHR45726:SF1">
    <property type="entry name" value="AMINOPEPTIDASE B"/>
    <property type="match status" value="1"/>
</dbReference>
<feature type="binding site" evidence="18">
    <location>
        <position position="319"/>
    </location>
    <ligand>
        <name>Zn(2+)</name>
        <dbReference type="ChEBI" id="CHEBI:29105"/>
        <note>catalytic</note>
    </ligand>
</feature>
<dbReference type="InterPro" id="IPR045357">
    <property type="entry name" value="Aminopeptidase_N-like_N"/>
</dbReference>
<keyword evidence="7 18" id="KW-0862">Zinc</keyword>
<dbReference type="STRING" id="137246.A0A401S8T7"/>
<accession>A0A401S8T7</accession>
<evidence type="ECO:0000256" key="18">
    <source>
        <dbReference type="PIRSR" id="PIRSR634015-3"/>
    </source>
</evidence>